<keyword evidence="1" id="KW-0813">Transport</keyword>
<comment type="caution">
    <text evidence="7">The sequence shown here is derived from an EMBL/GenBank/DDBJ whole genome shotgun (WGS) entry which is preliminary data.</text>
</comment>
<dbReference type="InterPro" id="IPR051541">
    <property type="entry name" value="PTS_SugarTrans_NitroReg"/>
</dbReference>
<evidence type="ECO:0000313" key="8">
    <source>
        <dbReference type="Proteomes" id="UP001249240"/>
    </source>
</evidence>
<dbReference type="Gene3D" id="3.40.930.10">
    <property type="entry name" value="Mannitol-specific EII, Chain A"/>
    <property type="match status" value="1"/>
</dbReference>
<evidence type="ECO:0000256" key="2">
    <source>
        <dbReference type="ARBA" id="ARBA00022553"/>
    </source>
</evidence>
<dbReference type="Proteomes" id="UP001249240">
    <property type="component" value="Unassembled WGS sequence"/>
</dbReference>
<reference evidence="7" key="1">
    <citation type="submission" date="2023-03" db="EMBL/GenBank/DDBJ databases">
        <authorList>
            <person name="Shen W."/>
            <person name="Cai J."/>
        </authorList>
    </citation>
    <scope>NUCLEOTIDE SEQUENCE</scope>
    <source>
        <strain evidence="7">B646-2</strain>
    </source>
</reference>
<protein>
    <submittedName>
        <fullName evidence="7">Fructose PTS transporter subunit IIA</fullName>
        <ecNumber evidence="7">2.7.1.202</ecNumber>
    </submittedName>
</protein>
<dbReference type="InterPro" id="IPR002178">
    <property type="entry name" value="PTS_EIIA_type-2_dom"/>
</dbReference>
<dbReference type="NCBIfam" id="TIGR00848">
    <property type="entry name" value="fruA"/>
    <property type="match status" value="1"/>
</dbReference>
<dbReference type="GO" id="GO:0009401">
    <property type="term" value="P:phosphoenolpyruvate-dependent sugar phosphotransferase system"/>
    <property type="evidence" value="ECO:0007669"/>
    <property type="project" value="UniProtKB-KW"/>
</dbReference>
<evidence type="ECO:0000259" key="6">
    <source>
        <dbReference type="PROSITE" id="PS51094"/>
    </source>
</evidence>
<name>A0AAW8SS37_9ENTE</name>
<dbReference type="RefSeq" id="WP_028021023.1">
    <property type="nucleotide sequence ID" value="NZ_BAAAXM010000029.1"/>
</dbReference>
<dbReference type="PROSITE" id="PS51094">
    <property type="entry name" value="PTS_EIIA_TYPE_2"/>
    <property type="match status" value="1"/>
</dbReference>
<dbReference type="GO" id="GO:0016020">
    <property type="term" value="C:membrane"/>
    <property type="evidence" value="ECO:0007669"/>
    <property type="project" value="InterPro"/>
</dbReference>
<evidence type="ECO:0000256" key="3">
    <source>
        <dbReference type="ARBA" id="ARBA00022597"/>
    </source>
</evidence>
<keyword evidence="3" id="KW-0762">Sugar transport</keyword>
<dbReference type="SUPFAM" id="SSF55804">
    <property type="entry name" value="Phoshotransferase/anion transport protein"/>
    <property type="match status" value="1"/>
</dbReference>
<evidence type="ECO:0000313" key="7">
    <source>
        <dbReference type="EMBL" id="MDT2536926.1"/>
    </source>
</evidence>
<accession>A0AAW8SS37</accession>
<dbReference type="AlphaFoldDB" id="A0AAW8SS37"/>
<dbReference type="Pfam" id="PF00359">
    <property type="entry name" value="PTS_EIIA_2"/>
    <property type="match status" value="1"/>
</dbReference>
<evidence type="ECO:0000256" key="4">
    <source>
        <dbReference type="ARBA" id="ARBA00022679"/>
    </source>
</evidence>
<evidence type="ECO:0000256" key="5">
    <source>
        <dbReference type="ARBA" id="ARBA00022683"/>
    </source>
</evidence>
<feature type="domain" description="PTS EIIA type-2" evidence="6">
    <location>
        <begin position="4"/>
        <end position="148"/>
    </location>
</feature>
<dbReference type="InterPro" id="IPR004715">
    <property type="entry name" value="PTS_IIA_fruc"/>
</dbReference>
<dbReference type="GeneID" id="67042232"/>
<keyword evidence="5" id="KW-0598">Phosphotransferase system</keyword>
<organism evidence="7 8">
    <name type="scientific">Enterococcus raffinosus</name>
    <dbReference type="NCBI Taxonomy" id="71452"/>
    <lineage>
        <taxon>Bacteria</taxon>
        <taxon>Bacillati</taxon>
        <taxon>Bacillota</taxon>
        <taxon>Bacilli</taxon>
        <taxon>Lactobacillales</taxon>
        <taxon>Enterococcaceae</taxon>
        <taxon>Enterococcus</taxon>
    </lineage>
</organism>
<evidence type="ECO:0000256" key="1">
    <source>
        <dbReference type="ARBA" id="ARBA00022448"/>
    </source>
</evidence>
<keyword evidence="4 7" id="KW-0808">Transferase</keyword>
<dbReference type="InterPro" id="IPR016152">
    <property type="entry name" value="PTrfase/Anion_transptr"/>
</dbReference>
<dbReference type="PANTHER" id="PTHR47738:SF2">
    <property type="entry name" value="PTS SYSTEM FRUCTOSE-LIKE EIIA COMPONENT"/>
    <property type="match status" value="1"/>
</dbReference>
<proteinExistence type="predicted"/>
<sequence length="151" mass="17127">MNKAVFNQEHILFDETSTTQEEAFKSLAKFAYDAGFVSDEESYFNGLKEREQEATTGFKDHIAIPHCKSSVNKKPGLFLLKFAHDIPWNSLDKKPVKVAFGLTIPEEGATEHLKLLSLIARKLIDQEFRDGVLKQDNPELLAEIIDQIDFS</sequence>
<dbReference type="EC" id="2.7.1.202" evidence="7"/>
<dbReference type="EMBL" id="JARPXM010000001">
    <property type="protein sequence ID" value="MDT2536926.1"/>
    <property type="molecule type" value="Genomic_DNA"/>
</dbReference>
<dbReference type="GO" id="GO:0008982">
    <property type="term" value="F:protein-N(PI)-phosphohistidine-sugar phosphotransferase activity"/>
    <property type="evidence" value="ECO:0007669"/>
    <property type="project" value="InterPro"/>
</dbReference>
<dbReference type="CDD" id="cd00211">
    <property type="entry name" value="PTS_IIA_fru"/>
    <property type="match status" value="1"/>
</dbReference>
<dbReference type="PANTHER" id="PTHR47738">
    <property type="entry name" value="PTS SYSTEM FRUCTOSE-LIKE EIIA COMPONENT-RELATED"/>
    <property type="match status" value="1"/>
</dbReference>
<gene>
    <name evidence="7" type="ORF">P7D78_02215</name>
</gene>
<keyword evidence="2" id="KW-0597">Phosphoprotein</keyword>